<comment type="pathway">
    <text evidence="2">Organic acid metabolism; glycolate biosynthesis; glycolate from 2-phosphoglycolate: step 1/1.</text>
</comment>
<protein>
    <recommendedName>
        <fullName evidence="4">phosphoglycolate phosphatase</fullName>
        <ecNumber evidence="4">3.1.3.18</ecNumber>
    </recommendedName>
</protein>
<dbReference type="NCBIfam" id="TIGR01549">
    <property type="entry name" value="HAD-SF-IA-v1"/>
    <property type="match status" value="1"/>
</dbReference>
<gene>
    <name evidence="5" type="ORF">QLQ83_04500</name>
</gene>
<dbReference type="EC" id="3.1.3.18" evidence="4"/>
<keyword evidence="6" id="KW-1185">Reference proteome</keyword>
<comment type="caution">
    <text evidence="5">The sequence shown here is derived from an EMBL/GenBank/DDBJ whole genome shotgun (WGS) entry which is preliminary data.</text>
</comment>
<keyword evidence="5" id="KW-0378">Hydrolase</keyword>
<dbReference type="GO" id="GO:0016787">
    <property type="term" value="F:hydrolase activity"/>
    <property type="evidence" value="ECO:0007669"/>
    <property type="project" value="UniProtKB-KW"/>
</dbReference>
<evidence type="ECO:0000256" key="3">
    <source>
        <dbReference type="ARBA" id="ARBA00006171"/>
    </source>
</evidence>
<reference evidence="5 6" key="1">
    <citation type="submission" date="2023-04" db="EMBL/GenBank/DDBJ databases">
        <title>Halomonas strains isolated from rhizosphere soil.</title>
        <authorList>
            <person name="Xu L."/>
            <person name="Sun J.-Q."/>
        </authorList>
    </citation>
    <scope>NUCLEOTIDE SEQUENCE [LARGE SCALE GENOMIC DNA]</scope>
    <source>
        <strain evidence="5 6">LR5S20</strain>
    </source>
</reference>
<dbReference type="SFLD" id="SFLDS00003">
    <property type="entry name" value="Haloacid_Dehalogenase"/>
    <property type="match status" value="1"/>
</dbReference>
<evidence type="ECO:0000313" key="5">
    <source>
        <dbReference type="EMBL" id="MDI5890352.1"/>
    </source>
</evidence>
<comment type="catalytic activity">
    <reaction evidence="1">
        <text>2-phosphoglycolate + H2O = glycolate + phosphate</text>
        <dbReference type="Rhea" id="RHEA:14369"/>
        <dbReference type="ChEBI" id="CHEBI:15377"/>
        <dbReference type="ChEBI" id="CHEBI:29805"/>
        <dbReference type="ChEBI" id="CHEBI:43474"/>
        <dbReference type="ChEBI" id="CHEBI:58033"/>
        <dbReference type="EC" id="3.1.3.18"/>
    </reaction>
</comment>
<evidence type="ECO:0000256" key="2">
    <source>
        <dbReference type="ARBA" id="ARBA00004818"/>
    </source>
</evidence>
<dbReference type="Gene3D" id="3.40.50.1000">
    <property type="entry name" value="HAD superfamily/HAD-like"/>
    <property type="match status" value="1"/>
</dbReference>
<proteinExistence type="inferred from homology"/>
<dbReference type="InterPro" id="IPR036412">
    <property type="entry name" value="HAD-like_sf"/>
</dbReference>
<dbReference type="InterPro" id="IPR023198">
    <property type="entry name" value="PGP-like_dom2"/>
</dbReference>
<dbReference type="InterPro" id="IPR050155">
    <property type="entry name" value="HAD-like_hydrolase_sf"/>
</dbReference>
<accession>A0ABT6UWK6</accession>
<sequence>MNDISPTPGCALVFDFDGVILDSAILKRQAFADLYDEEPEENRRAVVAYLNRRGGQPREVKFRHIEGQILGRDASTQRIQELCRRFKDHVEQRLLEAPTIPGALEFLERWHGVRPLYLLSATPEQELRTITARRGLDRFFVEVVGAPPDKVSGLRNLLARRSHVPADTVMIGDSYNDYRAARSNGTAFIGVTADPTASPFPDDVVTTVDLTGLEMALSKL</sequence>
<evidence type="ECO:0000256" key="4">
    <source>
        <dbReference type="ARBA" id="ARBA00013078"/>
    </source>
</evidence>
<organism evidence="5 6">
    <name type="scientific">Halomonas rhizosphaerae</name>
    <dbReference type="NCBI Taxonomy" id="3043296"/>
    <lineage>
        <taxon>Bacteria</taxon>
        <taxon>Pseudomonadati</taxon>
        <taxon>Pseudomonadota</taxon>
        <taxon>Gammaproteobacteria</taxon>
        <taxon>Oceanospirillales</taxon>
        <taxon>Halomonadaceae</taxon>
        <taxon>Halomonas</taxon>
    </lineage>
</organism>
<name>A0ABT6UWK6_9GAMM</name>
<dbReference type="RefSeq" id="WP_282734359.1">
    <property type="nucleotide sequence ID" value="NZ_JASCQP010000015.1"/>
</dbReference>
<evidence type="ECO:0000313" key="6">
    <source>
        <dbReference type="Proteomes" id="UP001225957"/>
    </source>
</evidence>
<dbReference type="Proteomes" id="UP001225957">
    <property type="component" value="Unassembled WGS sequence"/>
</dbReference>
<dbReference type="PANTHER" id="PTHR43434:SF1">
    <property type="entry name" value="PHOSPHOGLYCOLATE PHOSPHATASE"/>
    <property type="match status" value="1"/>
</dbReference>
<evidence type="ECO:0000256" key="1">
    <source>
        <dbReference type="ARBA" id="ARBA00000830"/>
    </source>
</evidence>
<dbReference type="SUPFAM" id="SSF56784">
    <property type="entry name" value="HAD-like"/>
    <property type="match status" value="1"/>
</dbReference>
<dbReference type="Pfam" id="PF00702">
    <property type="entry name" value="Hydrolase"/>
    <property type="match status" value="1"/>
</dbReference>
<dbReference type="PANTHER" id="PTHR43434">
    <property type="entry name" value="PHOSPHOGLYCOLATE PHOSPHATASE"/>
    <property type="match status" value="1"/>
</dbReference>
<comment type="similarity">
    <text evidence="3">Belongs to the HAD-like hydrolase superfamily. CbbY/CbbZ/Gph/YieH family.</text>
</comment>
<dbReference type="SFLD" id="SFLDG01129">
    <property type="entry name" value="C1.5:_HAD__Beta-PGM__Phosphata"/>
    <property type="match status" value="1"/>
</dbReference>
<dbReference type="EMBL" id="JASCQP010000015">
    <property type="protein sequence ID" value="MDI5890352.1"/>
    <property type="molecule type" value="Genomic_DNA"/>
</dbReference>
<dbReference type="InterPro" id="IPR006439">
    <property type="entry name" value="HAD-SF_hydro_IA"/>
</dbReference>
<dbReference type="Gene3D" id="1.10.150.240">
    <property type="entry name" value="Putative phosphatase, domain 2"/>
    <property type="match status" value="1"/>
</dbReference>
<dbReference type="InterPro" id="IPR023214">
    <property type="entry name" value="HAD_sf"/>
</dbReference>